<dbReference type="eggNOG" id="COG2508">
    <property type="taxonomic scope" value="Bacteria"/>
</dbReference>
<name>B9L0G1_THERP</name>
<dbReference type="RefSeq" id="WP_015922599.1">
    <property type="nucleotide sequence ID" value="NC_011959.1"/>
</dbReference>
<evidence type="ECO:0000259" key="1">
    <source>
        <dbReference type="Pfam" id="PF13556"/>
    </source>
</evidence>
<dbReference type="AlphaFoldDB" id="B9L0G1"/>
<dbReference type="OrthoDB" id="143422at2"/>
<organism evidence="2 3">
    <name type="scientific">Thermomicrobium roseum (strain ATCC 27502 / DSM 5159 / P-2)</name>
    <dbReference type="NCBI Taxonomy" id="309801"/>
    <lineage>
        <taxon>Bacteria</taxon>
        <taxon>Pseudomonadati</taxon>
        <taxon>Thermomicrobiota</taxon>
        <taxon>Thermomicrobia</taxon>
        <taxon>Thermomicrobiales</taxon>
        <taxon>Thermomicrobiaceae</taxon>
        <taxon>Thermomicrobium</taxon>
    </lineage>
</organism>
<dbReference type="PANTHER" id="PTHR33744:SF7">
    <property type="entry name" value="PUCR FAMILY TRANSCRIPTIONAL REGULATOR"/>
    <property type="match status" value="1"/>
</dbReference>
<reference evidence="2 3" key="1">
    <citation type="journal article" date="2009" name="PLoS ONE">
        <title>Complete genome sequence of the aerobic CO-oxidizing thermophile Thermomicrobium roseum.</title>
        <authorList>
            <person name="Wu D."/>
            <person name="Raymond J."/>
            <person name="Wu M."/>
            <person name="Chatterji S."/>
            <person name="Ren Q."/>
            <person name="Graham J.E."/>
            <person name="Bryant D.A."/>
            <person name="Robb F."/>
            <person name="Colman A."/>
            <person name="Tallon L.J."/>
            <person name="Badger J.H."/>
            <person name="Madupu R."/>
            <person name="Ward N.L."/>
            <person name="Eisen J.A."/>
        </authorList>
    </citation>
    <scope>NUCLEOTIDE SEQUENCE [LARGE SCALE GENOMIC DNA]</scope>
    <source>
        <strain evidence="3">ATCC 27502 / DSM 5159 / P-2</strain>
    </source>
</reference>
<accession>B9L0G1</accession>
<proteinExistence type="predicted"/>
<sequence>MAELILRDLCRWDRRFVLACPPGLSEESALERPISWAISVRAAPPFLPPPRGDELVILSGRILREIQASGLAEAEDLLDTLAEAPIAALVTEPNLIEGPVGSLPLLLFPGPLPLDLEPTLNRLLTEQRRALYRLSTELTRELSRAALSGGLDAVLQAAALASNRSLLLQDSEGRLLAAAGPTPTPAPPTALAQARPHPATRLLSESLGERLLTAITAGGRVAYLSLLAVAGETTERDRLVLSLLAGLCASLLAQESRTARPTPSSQLVADLLLGRVSESTLPLVAQRLGLGPNQPVIVALLAASGEPEAAERVLRRILEPSARDRSTPLGDTLALLLTEDEAAAVEDRARSLVRPTFPEPPALLPPRFAAPSVRNQPAWFLVFAEPVPHLRAVPQGLRQARFLAGLIREGALPGPIARFDALADTGPFAFLYALWGENRATELARSLLGPLLEEDERAQELLRTLAAFLACGSASEVAAHLGIHRNTVAYRLAQISELTGRNLADPRDRLLLHLALLLVSMPPAEPPAAQ</sequence>
<keyword evidence="3" id="KW-1185">Reference proteome</keyword>
<evidence type="ECO:0000313" key="3">
    <source>
        <dbReference type="Proteomes" id="UP000000447"/>
    </source>
</evidence>
<dbReference type="STRING" id="309801.trd_1657"/>
<feature type="domain" description="PucR C-terminal helix-turn-helix" evidence="1">
    <location>
        <begin position="461"/>
        <end position="517"/>
    </location>
</feature>
<dbReference type="InterPro" id="IPR025736">
    <property type="entry name" value="PucR_C-HTH_dom"/>
</dbReference>
<evidence type="ECO:0000313" key="2">
    <source>
        <dbReference type="EMBL" id="ACM06257.1"/>
    </source>
</evidence>
<dbReference type="EMBL" id="CP001275">
    <property type="protein sequence ID" value="ACM06257.1"/>
    <property type="molecule type" value="Genomic_DNA"/>
</dbReference>
<dbReference type="HOGENOM" id="CLU_017436_3_0_0"/>
<dbReference type="Proteomes" id="UP000000447">
    <property type="component" value="Chromosome"/>
</dbReference>
<dbReference type="PANTHER" id="PTHR33744">
    <property type="entry name" value="CARBOHYDRATE DIACID REGULATOR"/>
    <property type="match status" value="1"/>
</dbReference>
<protein>
    <submittedName>
        <fullName evidence="2">Putative helix-turn-helix, Fis-type</fullName>
    </submittedName>
</protein>
<dbReference type="KEGG" id="tro:trd_1657"/>
<dbReference type="InterPro" id="IPR051448">
    <property type="entry name" value="CdaR-like_regulators"/>
</dbReference>
<gene>
    <name evidence="2" type="ordered locus">trd_1657</name>
</gene>
<dbReference type="Gene3D" id="1.10.10.2840">
    <property type="entry name" value="PucR C-terminal helix-turn-helix domain"/>
    <property type="match status" value="1"/>
</dbReference>
<dbReference type="Pfam" id="PF13556">
    <property type="entry name" value="HTH_30"/>
    <property type="match status" value="1"/>
</dbReference>
<dbReference type="InterPro" id="IPR042070">
    <property type="entry name" value="PucR_C-HTH_sf"/>
</dbReference>